<sequence length="453" mass="51632">MASLAVYAEDSLDDALDDALSGFEEESALPQMTRELSTLSPVIKKPSPLQMSGQLSVNSSYAYQESAPIIGNSDYRGLTKLQLAGLLEFDYKISSEWQSKLELKGFIDPIYNIKGRSNYSNDSLNTYEMELEMGEGYFHGSLSENLDIKIGRQIVVWGKSDSIRVNDVMNPLDNRELGMVDIEDLRLPVLMTRLDYFYQDWQLSVLAQHEHRDPKEAAINSEYFPSSVLPIPSGIQFPDIPRQSMQFDETTFSFAAEGRFSGWDLSLYGGRFQDSRWHFTNGVAERSYGLFNMLGASTNVMVDSWLLKAEVALLNELKYNTVPENKERIDLLLGFEYKGIRDMTLSLEVADRSIVDYQPIMKNLPDFVDEHELQTALRVLYSFNHDRATLGYLGQYFGNTFEKGGFHRVWLDYELTQSVNITGGIIDYFGGENPMLDAMRNNDKVFLEATYFF</sequence>
<reference evidence="1" key="1">
    <citation type="submission" date="2018-06" db="EMBL/GenBank/DDBJ databases">
        <authorList>
            <person name="Zhirakovskaya E."/>
        </authorList>
    </citation>
    <scope>NUCLEOTIDE SEQUENCE</scope>
</reference>
<organism evidence="1">
    <name type="scientific">hydrothermal vent metagenome</name>
    <dbReference type="NCBI Taxonomy" id="652676"/>
    <lineage>
        <taxon>unclassified sequences</taxon>
        <taxon>metagenomes</taxon>
        <taxon>ecological metagenomes</taxon>
    </lineage>
</organism>
<name>A0A3B0W531_9ZZZZ</name>
<dbReference type="EMBL" id="UOFB01000206">
    <property type="protein sequence ID" value="VAW47550.1"/>
    <property type="molecule type" value="Genomic_DNA"/>
</dbReference>
<evidence type="ECO:0008006" key="2">
    <source>
        <dbReference type="Google" id="ProtNLM"/>
    </source>
</evidence>
<protein>
    <recommendedName>
        <fullName evidence="2">DUF1302 domain-containing protein</fullName>
    </recommendedName>
</protein>
<dbReference type="InterPro" id="IPR010727">
    <property type="entry name" value="DUF1302"/>
</dbReference>
<gene>
    <name evidence="1" type="ORF">MNBD_GAMMA04-1494</name>
</gene>
<dbReference type="Pfam" id="PF06980">
    <property type="entry name" value="DUF1302"/>
    <property type="match status" value="1"/>
</dbReference>
<evidence type="ECO:0000313" key="1">
    <source>
        <dbReference type="EMBL" id="VAW47550.1"/>
    </source>
</evidence>
<accession>A0A3B0W531</accession>
<proteinExistence type="predicted"/>
<dbReference type="AlphaFoldDB" id="A0A3B0W531"/>